<accession>A0A9X4MDT4</accession>
<evidence type="ECO:0000313" key="1">
    <source>
        <dbReference type="EMBL" id="MDG4474732.1"/>
    </source>
</evidence>
<reference evidence="1" key="2">
    <citation type="submission" date="2022-10" db="EMBL/GenBank/DDBJ databases">
        <authorList>
            <person name="Aronson H.S."/>
        </authorList>
    </citation>
    <scope>NUCLEOTIDE SEQUENCE</scope>
    <source>
        <strain evidence="1">RS19-109</strain>
    </source>
</reference>
<evidence type="ECO:0000313" key="2">
    <source>
        <dbReference type="Proteomes" id="UP001154240"/>
    </source>
</evidence>
<organism evidence="1 2">
    <name type="scientific">Thiovibrio frasassiensis</name>
    <dbReference type="NCBI Taxonomy" id="2984131"/>
    <lineage>
        <taxon>Bacteria</taxon>
        <taxon>Pseudomonadati</taxon>
        <taxon>Thermodesulfobacteriota</taxon>
        <taxon>Desulfobulbia</taxon>
        <taxon>Desulfobulbales</taxon>
        <taxon>Thiovibrionaceae</taxon>
        <taxon>Thiovibrio</taxon>
    </lineage>
</organism>
<sequence length="147" mass="17011">MNSTNKELDMGRETDSELNTFIDEWEETPEKNREVFTRLREYLGKKEGVTLQFIARPGVTYSLRAVHAAQKKRSLFVMVDVIEDNPRWLSVCFYGEMITDPEEKGDVVPGGLLGEDAVCFDIAERDEERIRYIEVRLDEACRNATKE</sequence>
<dbReference type="RefSeq" id="WP_307631712.1">
    <property type="nucleotide sequence ID" value="NZ_JAPHEH010000001.1"/>
</dbReference>
<gene>
    <name evidence="1" type="ORF">OLX77_00985</name>
</gene>
<comment type="caution">
    <text evidence="1">The sequence shown here is derived from an EMBL/GenBank/DDBJ whole genome shotgun (WGS) entry which is preliminary data.</text>
</comment>
<keyword evidence="2" id="KW-1185">Reference proteome</keyword>
<proteinExistence type="predicted"/>
<dbReference type="Proteomes" id="UP001154240">
    <property type="component" value="Unassembled WGS sequence"/>
</dbReference>
<dbReference type="EMBL" id="JAPHEH010000001">
    <property type="protein sequence ID" value="MDG4474732.1"/>
    <property type="molecule type" value="Genomic_DNA"/>
</dbReference>
<reference evidence="1" key="1">
    <citation type="journal article" date="2022" name="bioRxiv">
        <title>Thiovibrio frasassiensisgen. nov., sp. nov., an autotrophic, elemental sulfur disproportionating bacterium isolated from sulfidic karst sediment, and proposal of Thiovibrionaceae fam. nov.</title>
        <authorList>
            <person name="Aronson H."/>
            <person name="Thomas C."/>
            <person name="Bhattacharyya M."/>
            <person name="Eckstein S."/>
            <person name="Jensen S."/>
            <person name="Barco R."/>
            <person name="Macalady J."/>
            <person name="Amend J."/>
        </authorList>
    </citation>
    <scope>NUCLEOTIDE SEQUENCE</scope>
    <source>
        <strain evidence="1">RS19-109</strain>
    </source>
</reference>
<protein>
    <submittedName>
        <fullName evidence="1">Uncharacterized protein</fullName>
    </submittedName>
</protein>
<dbReference type="AlphaFoldDB" id="A0A9X4MDT4"/>
<name>A0A9X4MDT4_9BACT</name>